<dbReference type="GO" id="GO:0005886">
    <property type="term" value="C:plasma membrane"/>
    <property type="evidence" value="ECO:0007669"/>
    <property type="project" value="UniProtKB-SubCell"/>
</dbReference>
<keyword evidence="9" id="KW-1185">Reference proteome</keyword>
<proteinExistence type="predicted"/>
<keyword evidence="5 6" id="KW-0472">Membrane</keyword>
<feature type="transmembrane region" description="Helical" evidence="6">
    <location>
        <begin position="55"/>
        <end position="78"/>
    </location>
</feature>
<dbReference type="PANTHER" id="PTHR36115">
    <property type="entry name" value="PROLINE-RICH ANTIGEN HOMOLOG-RELATED"/>
    <property type="match status" value="1"/>
</dbReference>
<dbReference type="InterPro" id="IPR010432">
    <property type="entry name" value="RDD"/>
</dbReference>
<feature type="transmembrane region" description="Helical" evidence="6">
    <location>
        <begin position="98"/>
        <end position="116"/>
    </location>
</feature>
<reference evidence="8 9" key="1">
    <citation type="submission" date="2017-11" db="EMBL/GenBank/DDBJ databases">
        <title>Taxonomic description and genome sequences of Spirosoma HA7 sp. nov., isolated from pollen microhabitat of Corylus avellana.</title>
        <authorList>
            <person name="Ambika Manirajan B."/>
            <person name="Suarez C."/>
            <person name="Ratering S."/>
            <person name="Geissler-Plaum R."/>
            <person name="Cardinale M."/>
            <person name="Sylvia S."/>
        </authorList>
    </citation>
    <scope>NUCLEOTIDE SEQUENCE [LARGE SCALE GENOMIC DNA]</scope>
    <source>
        <strain evidence="8 9">HA7</strain>
    </source>
</reference>
<dbReference type="InterPro" id="IPR051791">
    <property type="entry name" value="Pra-immunoreactive"/>
</dbReference>
<keyword evidence="2" id="KW-1003">Cell membrane</keyword>
<gene>
    <name evidence="8" type="ORF">CWM47_17905</name>
</gene>
<protein>
    <submittedName>
        <fullName evidence="8">RDD family protein</fullName>
    </submittedName>
</protein>
<evidence type="ECO:0000256" key="4">
    <source>
        <dbReference type="ARBA" id="ARBA00022989"/>
    </source>
</evidence>
<evidence type="ECO:0000256" key="2">
    <source>
        <dbReference type="ARBA" id="ARBA00022475"/>
    </source>
</evidence>
<evidence type="ECO:0000256" key="3">
    <source>
        <dbReference type="ARBA" id="ARBA00022692"/>
    </source>
</evidence>
<dbReference type="AlphaFoldDB" id="A0A2K8Z0X5"/>
<keyword evidence="4 6" id="KW-1133">Transmembrane helix</keyword>
<dbReference type="KEGG" id="spir:CWM47_17905"/>
<feature type="transmembrane region" description="Helical" evidence="6">
    <location>
        <begin position="22"/>
        <end position="43"/>
    </location>
</feature>
<evidence type="ECO:0000313" key="9">
    <source>
        <dbReference type="Proteomes" id="UP000232883"/>
    </source>
</evidence>
<keyword evidence="3 6" id="KW-0812">Transmembrane</keyword>
<accession>A0A2K8Z0X5</accession>
<comment type="subcellular location">
    <subcellularLocation>
        <location evidence="1">Cell membrane</location>
        <topology evidence="1">Multi-pass membrane protein</topology>
    </subcellularLocation>
</comment>
<name>A0A2K8Z0X5_9BACT</name>
<dbReference type="Proteomes" id="UP000232883">
    <property type="component" value="Chromosome"/>
</dbReference>
<evidence type="ECO:0000256" key="6">
    <source>
        <dbReference type="SAM" id="Phobius"/>
    </source>
</evidence>
<sequence length="137" mass="15563">MYTEVSTSTPVSLVFPPLWKRIGASLIDVYFIFMLAYAMVSILPESFVDQFRLIIFGLAVLYDPICNSTLGYTFGTFLFKVRVRSRADTTQKLSFPKALIRFIVKAVLGWISFLTIHSDSMRRAIHDRVADSVVISK</sequence>
<organism evidence="8 9">
    <name type="scientific">Spirosoma pollinicola</name>
    <dbReference type="NCBI Taxonomy" id="2057025"/>
    <lineage>
        <taxon>Bacteria</taxon>
        <taxon>Pseudomonadati</taxon>
        <taxon>Bacteroidota</taxon>
        <taxon>Cytophagia</taxon>
        <taxon>Cytophagales</taxon>
        <taxon>Cytophagaceae</taxon>
        <taxon>Spirosoma</taxon>
    </lineage>
</organism>
<dbReference type="Pfam" id="PF06271">
    <property type="entry name" value="RDD"/>
    <property type="match status" value="1"/>
</dbReference>
<evidence type="ECO:0000313" key="8">
    <source>
        <dbReference type="EMBL" id="AUD03537.1"/>
    </source>
</evidence>
<feature type="domain" description="RDD" evidence="7">
    <location>
        <begin position="16"/>
        <end position="130"/>
    </location>
</feature>
<evidence type="ECO:0000259" key="7">
    <source>
        <dbReference type="Pfam" id="PF06271"/>
    </source>
</evidence>
<dbReference type="EMBL" id="CP025096">
    <property type="protein sequence ID" value="AUD03537.1"/>
    <property type="molecule type" value="Genomic_DNA"/>
</dbReference>
<evidence type="ECO:0000256" key="1">
    <source>
        <dbReference type="ARBA" id="ARBA00004651"/>
    </source>
</evidence>
<evidence type="ECO:0000256" key="5">
    <source>
        <dbReference type="ARBA" id="ARBA00023136"/>
    </source>
</evidence>